<dbReference type="EMBL" id="HBUF01316369">
    <property type="protein sequence ID" value="CAG6694068.1"/>
    <property type="molecule type" value="Transcribed_RNA"/>
</dbReference>
<organism evidence="2">
    <name type="scientific">Cacopsylla melanoneura</name>
    <dbReference type="NCBI Taxonomy" id="428564"/>
    <lineage>
        <taxon>Eukaryota</taxon>
        <taxon>Metazoa</taxon>
        <taxon>Ecdysozoa</taxon>
        <taxon>Arthropoda</taxon>
        <taxon>Hexapoda</taxon>
        <taxon>Insecta</taxon>
        <taxon>Pterygota</taxon>
        <taxon>Neoptera</taxon>
        <taxon>Paraneoptera</taxon>
        <taxon>Hemiptera</taxon>
        <taxon>Sternorrhyncha</taxon>
        <taxon>Psylloidea</taxon>
        <taxon>Psyllidae</taxon>
        <taxon>Psyllinae</taxon>
        <taxon>Cacopsylla</taxon>
    </lineage>
</organism>
<feature type="region of interest" description="Disordered" evidence="1">
    <location>
        <begin position="1"/>
        <end position="21"/>
    </location>
</feature>
<protein>
    <submittedName>
        <fullName evidence="2">Uncharacterized protein</fullName>
    </submittedName>
</protein>
<name>A0A8D8XG13_9HEMI</name>
<reference evidence="2" key="1">
    <citation type="submission" date="2021-05" db="EMBL/GenBank/DDBJ databases">
        <authorList>
            <person name="Alioto T."/>
            <person name="Alioto T."/>
            <person name="Gomez Garrido J."/>
        </authorList>
    </citation>
    <scope>NUCLEOTIDE SEQUENCE</scope>
</reference>
<sequence length="106" mass="12424">MSPEEQKRMGASGRSRDLKNTGAPCSVCRKVYHNIGYLRLSHQNKCRETYERLVKGAKGKPHRVYRRGRYKMIQFKHNWRTTVTKVSTAASSDWIMQFYNEQPAET</sequence>
<accession>A0A8D8XG13</accession>
<dbReference type="AlphaFoldDB" id="A0A8D8XG13"/>
<feature type="compositionally biased region" description="Basic and acidic residues" evidence="1">
    <location>
        <begin position="1"/>
        <end position="19"/>
    </location>
</feature>
<evidence type="ECO:0000313" key="2">
    <source>
        <dbReference type="EMBL" id="CAG6694068.1"/>
    </source>
</evidence>
<evidence type="ECO:0000256" key="1">
    <source>
        <dbReference type="SAM" id="MobiDB-lite"/>
    </source>
</evidence>
<proteinExistence type="predicted"/>